<accession>A0A0N9V0W1</accession>
<dbReference type="RefSeq" id="WP_054589064.1">
    <property type="nucleotide sequence ID" value="NZ_CP012700.1"/>
</dbReference>
<gene>
    <name evidence="5" type="ORF">AN936_16660</name>
</gene>
<dbReference type="GO" id="GO:0032259">
    <property type="term" value="P:methylation"/>
    <property type="evidence" value="ECO:0007669"/>
    <property type="project" value="UniProtKB-KW"/>
</dbReference>
<feature type="domain" description="RNA 2-O ribose methyltransferase substrate binding" evidence="4">
    <location>
        <begin position="37"/>
        <end position="113"/>
    </location>
</feature>
<dbReference type="EMBL" id="CP012700">
    <property type="protein sequence ID" value="ALH81930.1"/>
    <property type="molecule type" value="Genomic_DNA"/>
</dbReference>
<evidence type="ECO:0000256" key="2">
    <source>
        <dbReference type="ARBA" id="ARBA00022603"/>
    </source>
</evidence>
<sequence>MTSAGRRSRIESLSNPLVKRMRLLREKRHRRAEGLFLAEGLRIATEAREAGVLPQWLFLADDGAAHPLARALVDATLAAGGEVIDATPAILSKLSGKDNAQTIVGIYAEPQTVLTDLDRDAAPIWLVAERLRDPGNLGTMLRTGDAVGAGGLILLGESTDPYSVEAVRASMGAIFTQRLVQAEWGEFLGWLRSGRGELVATWLGEDTKDYQAVRYAAPTFILIGNESQGMPADYAAAANVRVKMPMMGKADSLNAAVAAAVMAYEVLNQQRNR</sequence>
<dbReference type="CDD" id="cd18095">
    <property type="entry name" value="SpoU-like_rRNA-MTase"/>
    <property type="match status" value="1"/>
</dbReference>
<dbReference type="KEGG" id="smag:AN936_16660"/>
<protein>
    <submittedName>
        <fullName evidence="5">RNA methyltransferase</fullName>
    </submittedName>
</protein>
<dbReference type="InterPro" id="IPR013123">
    <property type="entry name" value="SpoU_subst-bd"/>
</dbReference>
<proteinExistence type="inferred from homology"/>
<dbReference type="Pfam" id="PF00588">
    <property type="entry name" value="SpoU_methylase"/>
    <property type="match status" value="1"/>
</dbReference>
<keyword evidence="2 5" id="KW-0489">Methyltransferase</keyword>
<dbReference type="PATRIC" id="fig|33050.5.peg.3456"/>
<evidence type="ECO:0000259" key="4">
    <source>
        <dbReference type="SMART" id="SM00967"/>
    </source>
</evidence>
<evidence type="ECO:0000313" key="5">
    <source>
        <dbReference type="EMBL" id="ALH81930.1"/>
    </source>
</evidence>
<evidence type="ECO:0000256" key="1">
    <source>
        <dbReference type="ARBA" id="ARBA00007228"/>
    </source>
</evidence>
<dbReference type="PANTHER" id="PTHR43191">
    <property type="entry name" value="RRNA METHYLTRANSFERASE 3"/>
    <property type="match status" value="1"/>
</dbReference>
<dbReference type="PANTHER" id="PTHR43191:SF2">
    <property type="entry name" value="RRNA METHYLTRANSFERASE 3, MITOCHONDRIAL"/>
    <property type="match status" value="1"/>
</dbReference>
<evidence type="ECO:0000256" key="3">
    <source>
        <dbReference type="ARBA" id="ARBA00022679"/>
    </source>
</evidence>
<organism evidence="5 6">
    <name type="scientific">Sphingopyxis macrogoltabida</name>
    <name type="common">Sphingomonas macrogoltabidus</name>
    <dbReference type="NCBI Taxonomy" id="33050"/>
    <lineage>
        <taxon>Bacteria</taxon>
        <taxon>Pseudomonadati</taxon>
        <taxon>Pseudomonadota</taxon>
        <taxon>Alphaproteobacteria</taxon>
        <taxon>Sphingomonadales</taxon>
        <taxon>Sphingomonadaceae</taxon>
        <taxon>Sphingopyxis</taxon>
    </lineage>
</organism>
<dbReference type="InterPro" id="IPR051259">
    <property type="entry name" value="rRNA_Methyltransferase"/>
</dbReference>
<keyword evidence="3 5" id="KW-0808">Transferase</keyword>
<dbReference type="OrthoDB" id="9794400at2"/>
<dbReference type="InterPro" id="IPR053888">
    <property type="entry name" value="MRM3-like_sub_bind"/>
</dbReference>
<dbReference type="SUPFAM" id="SSF75217">
    <property type="entry name" value="alpha/beta knot"/>
    <property type="match status" value="1"/>
</dbReference>
<dbReference type="GO" id="GO:0003723">
    <property type="term" value="F:RNA binding"/>
    <property type="evidence" value="ECO:0007669"/>
    <property type="project" value="InterPro"/>
</dbReference>
<dbReference type="GO" id="GO:0008173">
    <property type="term" value="F:RNA methyltransferase activity"/>
    <property type="evidence" value="ECO:0007669"/>
    <property type="project" value="InterPro"/>
</dbReference>
<dbReference type="AlphaFoldDB" id="A0A0N9V0W1"/>
<dbReference type="GO" id="GO:0006396">
    <property type="term" value="P:RNA processing"/>
    <property type="evidence" value="ECO:0007669"/>
    <property type="project" value="InterPro"/>
</dbReference>
<evidence type="ECO:0000313" key="6">
    <source>
        <dbReference type="Proteomes" id="UP000058074"/>
    </source>
</evidence>
<dbReference type="InterPro" id="IPR001537">
    <property type="entry name" value="SpoU_MeTrfase"/>
</dbReference>
<comment type="similarity">
    <text evidence="1">Belongs to the class IV-like SAM-binding methyltransferase superfamily. RNA methyltransferase TrmH family.</text>
</comment>
<dbReference type="SUPFAM" id="SSF55315">
    <property type="entry name" value="L30e-like"/>
    <property type="match status" value="1"/>
</dbReference>
<name>A0A0N9V0W1_SPHMC</name>
<dbReference type="InterPro" id="IPR029028">
    <property type="entry name" value="Alpha/beta_knot_MTases"/>
</dbReference>
<dbReference type="Pfam" id="PF22435">
    <property type="entry name" value="MRM3-like_sub_bind"/>
    <property type="match status" value="1"/>
</dbReference>
<dbReference type="Proteomes" id="UP000058074">
    <property type="component" value="Chromosome"/>
</dbReference>
<dbReference type="GO" id="GO:0005737">
    <property type="term" value="C:cytoplasm"/>
    <property type="evidence" value="ECO:0007669"/>
    <property type="project" value="UniProtKB-ARBA"/>
</dbReference>
<reference evidence="5 6" key="1">
    <citation type="journal article" date="2015" name="Genome Announc.">
        <title>Complete Genome Sequence of Polypropylene Glycol- and Polyethylene Glycol-Degrading Sphingopyxis macrogoltabida Strain EY-1.</title>
        <authorList>
            <person name="Ohtsubo Y."/>
            <person name="Nagata Y."/>
            <person name="Numata M."/>
            <person name="Tsuchikane K."/>
            <person name="Hosoyama A."/>
            <person name="Yamazoe A."/>
            <person name="Tsuda M."/>
            <person name="Fujita N."/>
            <person name="Kawai F."/>
        </authorList>
    </citation>
    <scope>NUCLEOTIDE SEQUENCE [LARGE SCALE GENOMIC DNA]</scope>
    <source>
        <strain evidence="5 6">EY-1</strain>
    </source>
</reference>
<dbReference type="Gene3D" id="3.40.1280.10">
    <property type="match status" value="1"/>
</dbReference>
<dbReference type="Gene3D" id="3.30.1330.30">
    <property type="match status" value="1"/>
</dbReference>
<dbReference type="InterPro" id="IPR029026">
    <property type="entry name" value="tRNA_m1G_MTases_N"/>
</dbReference>
<dbReference type="InterPro" id="IPR029064">
    <property type="entry name" value="Ribosomal_eL30-like_sf"/>
</dbReference>
<dbReference type="SMART" id="SM00967">
    <property type="entry name" value="SpoU_sub_bind"/>
    <property type="match status" value="1"/>
</dbReference>